<comment type="function">
    <text evidence="2">Catalyzes the reduction of dTDP-6-deoxy-L-lyxo-4-hexulose to yield dTDP-L-rhamnose.</text>
</comment>
<sequence length="283" mass="32230">MKVLVTGANGQLGYDVVQKFSSIGIECIGVSRHDFDITDEQQTLEYITSIKPDVIVHCAAYTSVDEAEEDRKTCYAVNVEGTRNLAIASKKNDAKMVYISSDYVFNGEGTEPHSEDKPTYAVNYYGYTKEKGEEVVKERLDKYFIVRTSWLYGRNGKNFVKTMMKLAANKDEISVVNDQIGAPTYTKDLAALICDLIQTKHYGIYHGVNEGYCSWYEFALEIMKREEISVKVNPIPSVNYPTRAKRPYNSKLSKQNLINNGFSLLPDWKLALERYLNSERENK</sequence>
<reference evidence="4 5" key="1">
    <citation type="submission" date="2023-08" db="EMBL/GenBank/DDBJ databases">
        <authorList>
            <person name="Park J.-S."/>
        </authorList>
    </citation>
    <scope>NUCLEOTIDE SEQUENCE [LARGE SCALE GENOMIC DNA]</scope>
    <source>
        <strain evidence="4 5">2205SS18-9</strain>
    </source>
</reference>
<dbReference type="PANTHER" id="PTHR10491">
    <property type="entry name" value="DTDP-4-DEHYDRORHAMNOSE REDUCTASE"/>
    <property type="match status" value="1"/>
</dbReference>
<dbReference type="EC" id="1.1.1.133" evidence="2"/>
<dbReference type="PANTHER" id="PTHR10491:SF4">
    <property type="entry name" value="METHIONINE ADENOSYLTRANSFERASE 2 SUBUNIT BETA"/>
    <property type="match status" value="1"/>
</dbReference>
<dbReference type="Gene3D" id="3.90.25.10">
    <property type="entry name" value="UDP-galactose 4-epimerase, domain 1"/>
    <property type="match status" value="1"/>
</dbReference>
<keyword evidence="5" id="KW-1185">Reference proteome</keyword>
<comment type="similarity">
    <text evidence="1 2">Belongs to the dTDP-4-dehydrorhamnose reductase family.</text>
</comment>
<dbReference type="InterPro" id="IPR005913">
    <property type="entry name" value="dTDP_dehydrorham_reduct"/>
</dbReference>
<dbReference type="Pfam" id="PF04321">
    <property type="entry name" value="RmlD_sub_bind"/>
    <property type="match status" value="1"/>
</dbReference>
<dbReference type="NCBIfam" id="TIGR01214">
    <property type="entry name" value="rmlD"/>
    <property type="match status" value="1"/>
</dbReference>
<keyword evidence="2 4" id="KW-0560">Oxidoreductase</keyword>
<evidence type="ECO:0000313" key="5">
    <source>
        <dbReference type="Proteomes" id="UP001231941"/>
    </source>
</evidence>
<dbReference type="InterPro" id="IPR036291">
    <property type="entry name" value="NAD(P)-bd_dom_sf"/>
</dbReference>
<dbReference type="GO" id="GO:0008831">
    <property type="term" value="F:dTDP-4-dehydrorhamnose reductase activity"/>
    <property type="evidence" value="ECO:0007669"/>
    <property type="project" value="UniProtKB-EC"/>
</dbReference>
<dbReference type="Gene3D" id="3.40.50.720">
    <property type="entry name" value="NAD(P)-binding Rossmann-like Domain"/>
    <property type="match status" value="1"/>
</dbReference>
<evidence type="ECO:0000256" key="1">
    <source>
        <dbReference type="ARBA" id="ARBA00010944"/>
    </source>
</evidence>
<dbReference type="Proteomes" id="UP001231941">
    <property type="component" value="Unassembled WGS sequence"/>
</dbReference>
<keyword evidence="2" id="KW-0521">NADP</keyword>
<comment type="caution">
    <text evidence="4">The sequence shown here is derived from an EMBL/GenBank/DDBJ whole genome shotgun (WGS) entry which is preliminary data.</text>
</comment>
<organism evidence="4 5">
    <name type="scientific">Chengkuizengella axinellae</name>
    <dbReference type="NCBI Taxonomy" id="3064388"/>
    <lineage>
        <taxon>Bacteria</taxon>
        <taxon>Bacillati</taxon>
        <taxon>Bacillota</taxon>
        <taxon>Bacilli</taxon>
        <taxon>Bacillales</taxon>
        <taxon>Paenibacillaceae</taxon>
        <taxon>Chengkuizengella</taxon>
    </lineage>
</organism>
<feature type="domain" description="RmlD-like substrate binding" evidence="3">
    <location>
        <begin position="1"/>
        <end position="278"/>
    </location>
</feature>
<evidence type="ECO:0000256" key="2">
    <source>
        <dbReference type="RuleBase" id="RU364082"/>
    </source>
</evidence>
<dbReference type="EMBL" id="JAVAMP010000004">
    <property type="protein sequence ID" value="MDP5274719.1"/>
    <property type="molecule type" value="Genomic_DNA"/>
</dbReference>
<proteinExistence type="inferred from homology"/>
<evidence type="ECO:0000313" key="4">
    <source>
        <dbReference type="EMBL" id="MDP5274719.1"/>
    </source>
</evidence>
<dbReference type="InterPro" id="IPR029903">
    <property type="entry name" value="RmlD-like-bd"/>
</dbReference>
<name>A0ABT9IZC1_9BACL</name>
<comment type="pathway">
    <text evidence="2">Carbohydrate biosynthesis; dTDP-L-rhamnose biosynthesis.</text>
</comment>
<evidence type="ECO:0000259" key="3">
    <source>
        <dbReference type="Pfam" id="PF04321"/>
    </source>
</evidence>
<protein>
    <recommendedName>
        <fullName evidence="2">dTDP-4-dehydrorhamnose reductase</fullName>
        <ecNumber evidence="2">1.1.1.133</ecNumber>
    </recommendedName>
</protein>
<dbReference type="CDD" id="cd05254">
    <property type="entry name" value="dTDP_HR_like_SDR_e"/>
    <property type="match status" value="1"/>
</dbReference>
<gene>
    <name evidence="4" type="primary">rfbD</name>
    <name evidence="4" type="ORF">Q5Y73_11405</name>
</gene>
<accession>A0ABT9IZC1</accession>
<dbReference type="SUPFAM" id="SSF51735">
    <property type="entry name" value="NAD(P)-binding Rossmann-fold domains"/>
    <property type="match status" value="1"/>
</dbReference>